<evidence type="ECO:0000313" key="2">
    <source>
        <dbReference type="Proteomes" id="UP000297245"/>
    </source>
</evidence>
<gene>
    <name evidence="1" type="ORF">K435DRAFT_796424</name>
</gene>
<evidence type="ECO:0000313" key="1">
    <source>
        <dbReference type="EMBL" id="THU97561.1"/>
    </source>
</evidence>
<organism evidence="1 2">
    <name type="scientific">Dendrothele bispora (strain CBS 962.96)</name>
    <dbReference type="NCBI Taxonomy" id="1314807"/>
    <lineage>
        <taxon>Eukaryota</taxon>
        <taxon>Fungi</taxon>
        <taxon>Dikarya</taxon>
        <taxon>Basidiomycota</taxon>
        <taxon>Agaricomycotina</taxon>
        <taxon>Agaricomycetes</taxon>
        <taxon>Agaricomycetidae</taxon>
        <taxon>Agaricales</taxon>
        <taxon>Agaricales incertae sedis</taxon>
        <taxon>Dendrothele</taxon>
    </lineage>
</organism>
<keyword evidence="2" id="KW-1185">Reference proteome</keyword>
<dbReference type="EMBL" id="ML179153">
    <property type="protein sequence ID" value="THU97561.1"/>
    <property type="molecule type" value="Genomic_DNA"/>
</dbReference>
<sequence>MVMDVTVEIVVLKQLHLSSSMNQETSEMGTVGIESQEALILKIVELGLIWRLVWIHGLVDIEEDYLLSMPKALVVTAEDLYWNASYKLQSSFENGPLGSFNLQSGISTTALSSLANNFLLFSARDKLMIRFDKLTHNKEYCPVVTLSSFILPILIEDK</sequence>
<reference evidence="1 2" key="1">
    <citation type="journal article" date="2019" name="Nat. Ecol. Evol.">
        <title>Megaphylogeny resolves global patterns of mushroom evolution.</title>
        <authorList>
            <person name="Varga T."/>
            <person name="Krizsan K."/>
            <person name="Foldi C."/>
            <person name="Dima B."/>
            <person name="Sanchez-Garcia M."/>
            <person name="Sanchez-Ramirez S."/>
            <person name="Szollosi G.J."/>
            <person name="Szarkandi J.G."/>
            <person name="Papp V."/>
            <person name="Albert L."/>
            <person name="Andreopoulos W."/>
            <person name="Angelini C."/>
            <person name="Antonin V."/>
            <person name="Barry K.W."/>
            <person name="Bougher N.L."/>
            <person name="Buchanan P."/>
            <person name="Buyck B."/>
            <person name="Bense V."/>
            <person name="Catcheside P."/>
            <person name="Chovatia M."/>
            <person name="Cooper J."/>
            <person name="Damon W."/>
            <person name="Desjardin D."/>
            <person name="Finy P."/>
            <person name="Geml J."/>
            <person name="Haridas S."/>
            <person name="Hughes K."/>
            <person name="Justo A."/>
            <person name="Karasinski D."/>
            <person name="Kautmanova I."/>
            <person name="Kiss B."/>
            <person name="Kocsube S."/>
            <person name="Kotiranta H."/>
            <person name="LaButti K.M."/>
            <person name="Lechner B.E."/>
            <person name="Liimatainen K."/>
            <person name="Lipzen A."/>
            <person name="Lukacs Z."/>
            <person name="Mihaltcheva S."/>
            <person name="Morgado L.N."/>
            <person name="Niskanen T."/>
            <person name="Noordeloos M.E."/>
            <person name="Ohm R.A."/>
            <person name="Ortiz-Santana B."/>
            <person name="Ovrebo C."/>
            <person name="Racz N."/>
            <person name="Riley R."/>
            <person name="Savchenko A."/>
            <person name="Shiryaev A."/>
            <person name="Soop K."/>
            <person name="Spirin V."/>
            <person name="Szebenyi C."/>
            <person name="Tomsovsky M."/>
            <person name="Tulloss R.E."/>
            <person name="Uehling J."/>
            <person name="Grigoriev I.V."/>
            <person name="Vagvolgyi C."/>
            <person name="Papp T."/>
            <person name="Martin F.M."/>
            <person name="Miettinen O."/>
            <person name="Hibbett D.S."/>
            <person name="Nagy L.G."/>
        </authorList>
    </citation>
    <scope>NUCLEOTIDE SEQUENCE [LARGE SCALE GENOMIC DNA]</scope>
    <source>
        <strain evidence="1 2">CBS 962.96</strain>
    </source>
</reference>
<name>A0A4S8M6A5_DENBC</name>
<proteinExistence type="predicted"/>
<protein>
    <submittedName>
        <fullName evidence="1">Uncharacterized protein</fullName>
    </submittedName>
</protein>
<dbReference type="AlphaFoldDB" id="A0A4S8M6A5"/>
<dbReference type="Proteomes" id="UP000297245">
    <property type="component" value="Unassembled WGS sequence"/>
</dbReference>
<accession>A0A4S8M6A5</accession>